<dbReference type="RefSeq" id="WP_046308224.1">
    <property type="nucleotide sequence ID" value="NZ_KQ034005.1"/>
</dbReference>
<geneLocation type="plasmid" evidence="1">
    <name>pHma11p1</name>
</geneLocation>
<dbReference type="AlphaFoldDB" id="A0A0F4LPX0"/>
<dbReference type="PATRIC" id="fig|303541.3.peg.7"/>
<proteinExistence type="predicted"/>
<sequence>MDGRENYKQLDLFLNNEARVSFVPTMDSKRREILTANTKLSQKRTSLFSKFKNVAMSVYQTYEWDDEDLLEAARDIYIFIGFRTNVKTSTNQVEKALFISKKHQKLIGLFGKSDQSYCIPIYYSMVKKEVYQRFLVLSDSKSLANYYTDTYFKKRNKNIRYAYLSKEYLLGYSYIINAIIDDFSKKDPGKLGFSSSVLYEILKGLISGPRANDYMYYDYAITNTQSLRRMQSEAQDKIRFFEANSSLVPKGEEPFILSRYLDYKKALDYIKSFLNKHYSLVNSENQEQDV</sequence>
<evidence type="ECO:0000313" key="1">
    <source>
        <dbReference type="EMBL" id="KJY59606.1"/>
    </source>
</evidence>
<evidence type="ECO:0000313" key="2">
    <source>
        <dbReference type="Proteomes" id="UP000033682"/>
    </source>
</evidence>
<protein>
    <submittedName>
        <fullName evidence="1">Uncharacterized protein</fullName>
    </submittedName>
</protein>
<organism evidence="1 2">
    <name type="scientific">Lactobacillus apis</name>
    <dbReference type="NCBI Taxonomy" id="303541"/>
    <lineage>
        <taxon>Bacteria</taxon>
        <taxon>Bacillati</taxon>
        <taxon>Bacillota</taxon>
        <taxon>Bacilli</taxon>
        <taxon>Lactobacillales</taxon>
        <taxon>Lactobacillaceae</taxon>
        <taxon>Lactobacillus</taxon>
    </lineage>
</organism>
<keyword evidence="1" id="KW-0614">Plasmid</keyword>
<dbReference type="HOGENOM" id="CLU_962378_0_0_9"/>
<gene>
    <name evidence="1" type="ORF">JF72_14370</name>
</gene>
<keyword evidence="2" id="KW-1185">Reference proteome</keyword>
<reference evidence="1 2" key="1">
    <citation type="submission" date="2015-01" db="EMBL/GenBank/DDBJ databases">
        <title>Comparative genomics of the lactic acid bacteria isolated from the honey bee gut.</title>
        <authorList>
            <person name="Ellegaard K.M."/>
            <person name="Tamarit D."/>
            <person name="Javelind E."/>
            <person name="Olofsson T."/>
            <person name="Andersson S.G."/>
            <person name="Vasquez A."/>
        </authorList>
    </citation>
    <scope>NUCLEOTIDE SEQUENCE [LARGE SCALE GENOMIC DNA]</scope>
    <source>
        <strain evidence="1 2">Hma11</strain>
        <plasmid evidence="1">pHma11p1</plasmid>
    </source>
</reference>
<accession>A0A0F4LPX0</accession>
<dbReference type="EMBL" id="JXLG01000016">
    <property type="protein sequence ID" value="KJY59606.1"/>
    <property type="molecule type" value="Genomic_DNA"/>
</dbReference>
<comment type="caution">
    <text evidence="1">The sequence shown here is derived from an EMBL/GenBank/DDBJ whole genome shotgun (WGS) entry which is preliminary data.</text>
</comment>
<name>A0A0F4LPX0_9LACO</name>
<dbReference type="Proteomes" id="UP000033682">
    <property type="component" value="Plasmid pHma11p1"/>
</dbReference>